<dbReference type="OrthoDB" id="9782449at2"/>
<dbReference type="SFLD" id="SFLDG01135">
    <property type="entry name" value="C1.5.6:_HAD__Beta-PGM__Phospha"/>
    <property type="match status" value="1"/>
</dbReference>
<protein>
    <submittedName>
        <fullName evidence="1">Phosphorylated carbohydrates phosphatase</fullName>
        <ecNumber evidence="1">3.1.3.-</ecNumber>
    </submittedName>
</protein>
<accession>A0A238LB14</accession>
<reference evidence="1 2" key="1">
    <citation type="submission" date="2017-05" db="EMBL/GenBank/DDBJ databases">
        <authorList>
            <person name="Song R."/>
            <person name="Chenine A.L."/>
            <person name="Ruprecht R.M."/>
        </authorList>
    </citation>
    <scope>NUCLEOTIDE SEQUENCE [LARGE SCALE GENOMIC DNA]</scope>
    <source>
        <strain evidence="1 2">CECT 8899</strain>
    </source>
</reference>
<dbReference type="Pfam" id="PF13419">
    <property type="entry name" value="HAD_2"/>
    <property type="match status" value="1"/>
</dbReference>
<dbReference type="InterPro" id="IPR023198">
    <property type="entry name" value="PGP-like_dom2"/>
</dbReference>
<dbReference type="Proteomes" id="UP000201613">
    <property type="component" value="Unassembled WGS sequence"/>
</dbReference>
<dbReference type="NCBIfam" id="TIGR01509">
    <property type="entry name" value="HAD-SF-IA-v3"/>
    <property type="match status" value="1"/>
</dbReference>
<keyword evidence="1" id="KW-0378">Hydrolase</keyword>
<evidence type="ECO:0000313" key="2">
    <source>
        <dbReference type="Proteomes" id="UP000201613"/>
    </source>
</evidence>
<dbReference type="PRINTS" id="PR00413">
    <property type="entry name" value="HADHALOGNASE"/>
</dbReference>
<dbReference type="GO" id="GO:0016787">
    <property type="term" value="F:hydrolase activity"/>
    <property type="evidence" value="ECO:0007669"/>
    <property type="project" value="UniProtKB-KW"/>
</dbReference>
<dbReference type="InterPro" id="IPR023214">
    <property type="entry name" value="HAD_sf"/>
</dbReference>
<dbReference type="Gene3D" id="3.40.50.1000">
    <property type="entry name" value="HAD superfamily/HAD-like"/>
    <property type="match status" value="1"/>
</dbReference>
<organism evidence="1 2">
    <name type="scientific">Flavimaricola marinus</name>
    <dbReference type="NCBI Taxonomy" id="1819565"/>
    <lineage>
        <taxon>Bacteria</taxon>
        <taxon>Pseudomonadati</taxon>
        <taxon>Pseudomonadota</taxon>
        <taxon>Alphaproteobacteria</taxon>
        <taxon>Rhodobacterales</taxon>
        <taxon>Paracoccaceae</taxon>
        <taxon>Flavimaricola</taxon>
    </lineage>
</organism>
<dbReference type="SFLD" id="SFLDS00003">
    <property type="entry name" value="Haloacid_Dehalogenase"/>
    <property type="match status" value="1"/>
</dbReference>
<keyword evidence="2" id="KW-1185">Reference proteome</keyword>
<dbReference type="InterPro" id="IPR041492">
    <property type="entry name" value="HAD_2"/>
</dbReference>
<dbReference type="SFLD" id="SFLDG01129">
    <property type="entry name" value="C1.5:_HAD__Beta-PGM__Phosphata"/>
    <property type="match status" value="1"/>
</dbReference>
<dbReference type="AlphaFoldDB" id="A0A238LB14"/>
<dbReference type="InterPro" id="IPR006439">
    <property type="entry name" value="HAD-SF_hydro_IA"/>
</dbReference>
<name>A0A238LB14_9RHOB</name>
<dbReference type="EMBL" id="FXZK01000001">
    <property type="protein sequence ID" value="SMY06791.1"/>
    <property type="molecule type" value="Genomic_DNA"/>
</dbReference>
<dbReference type="InterPro" id="IPR036412">
    <property type="entry name" value="HAD-like_sf"/>
</dbReference>
<evidence type="ECO:0000313" key="1">
    <source>
        <dbReference type="EMBL" id="SMY06791.1"/>
    </source>
</evidence>
<dbReference type="PANTHER" id="PTHR18901">
    <property type="entry name" value="2-DEOXYGLUCOSE-6-PHOSPHATE PHOSPHATASE 2"/>
    <property type="match status" value="1"/>
</dbReference>
<proteinExistence type="predicted"/>
<dbReference type="EC" id="3.1.3.-" evidence="1"/>
<dbReference type="RefSeq" id="WP_093990927.1">
    <property type="nucleotide sequence ID" value="NZ_FXZK01000001.1"/>
</dbReference>
<sequence>MTEIRAVIFDMDGTLIDSERLMIGCAMVALRQLGHPEREDVLVSMVGIVNDECDAILREAFGPSMDLAEFHGVWRGHVLDAYSKGIPLRPGARDLLDHLSDKGTPIAVATNSKTEPAKTHLKTAGIDHYFGHPRILGRDLVATPKPAPDLFLHAAEVLDTDPAHCLVFEDSDAGTVGARAAGMHVVQIPDMKPAGTDHAHLITDSLLSGARHYGIL</sequence>
<dbReference type="Gene3D" id="1.10.150.240">
    <property type="entry name" value="Putative phosphatase, domain 2"/>
    <property type="match status" value="1"/>
</dbReference>
<gene>
    <name evidence="1" type="ORF">LOM8899_00921</name>
</gene>
<dbReference type="PANTHER" id="PTHR18901:SF38">
    <property type="entry name" value="PSEUDOURIDINE-5'-PHOSPHATASE"/>
    <property type="match status" value="1"/>
</dbReference>
<dbReference type="SUPFAM" id="SSF56784">
    <property type="entry name" value="HAD-like"/>
    <property type="match status" value="1"/>
</dbReference>